<dbReference type="InterPro" id="IPR010255">
    <property type="entry name" value="Haem_peroxidase_sf"/>
</dbReference>
<dbReference type="InterPro" id="IPR037120">
    <property type="entry name" value="Haem_peroxidase_sf_animal"/>
</dbReference>
<keyword evidence="7" id="KW-0349">Heme</keyword>
<keyword evidence="6" id="KW-1015">Disulfide bond</keyword>
<feature type="non-terminal residue" evidence="8">
    <location>
        <position position="1"/>
    </location>
</feature>
<keyword evidence="5" id="KW-0732">Signal</keyword>
<evidence type="ECO:0000313" key="8">
    <source>
        <dbReference type="EMBL" id="GMR35908.1"/>
    </source>
</evidence>
<gene>
    <name evidence="8" type="ORF">PMAYCL1PPCAC_06103</name>
</gene>
<proteinExistence type="predicted"/>
<keyword evidence="7" id="KW-0408">Iron</keyword>
<evidence type="ECO:0000256" key="2">
    <source>
        <dbReference type="ARBA" id="ARBA00012313"/>
    </source>
</evidence>
<dbReference type="SUPFAM" id="SSF48113">
    <property type="entry name" value="Heme-dependent peroxidases"/>
    <property type="match status" value="1"/>
</dbReference>
<dbReference type="Pfam" id="PF03098">
    <property type="entry name" value="An_peroxidase"/>
    <property type="match status" value="1"/>
</dbReference>
<accession>A0AAN4ZCC6</accession>
<evidence type="ECO:0000313" key="9">
    <source>
        <dbReference type="Proteomes" id="UP001328107"/>
    </source>
</evidence>
<dbReference type="GO" id="GO:0020037">
    <property type="term" value="F:heme binding"/>
    <property type="evidence" value="ECO:0007669"/>
    <property type="project" value="InterPro"/>
</dbReference>
<evidence type="ECO:0000256" key="1">
    <source>
        <dbReference type="ARBA" id="ARBA00000189"/>
    </source>
</evidence>
<dbReference type="PROSITE" id="PS50292">
    <property type="entry name" value="PEROXIDASE_3"/>
    <property type="match status" value="1"/>
</dbReference>
<evidence type="ECO:0000256" key="3">
    <source>
        <dbReference type="ARBA" id="ARBA00022559"/>
    </source>
</evidence>
<dbReference type="InterPro" id="IPR019791">
    <property type="entry name" value="Haem_peroxidase_animal"/>
</dbReference>
<organism evidence="8 9">
    <name type="scientific">Pristionchus mayeri</name>
    <dbReference type="NCBI Taxonomy" id="1317129"/>
    <lineage>
        <taxon>Eukaryota</taxon>
        <taxon>Metazoa</taxon>
        <taxon>Ecdysozoa</taxon>
        <taxon>Nematoda</taxon>
        <taxon>Chromadorea</taxon>
        <taxon>Rhabditida</taxon>
        <taxon>Rhabditina</taxon>
        <taxon>Diplogasteromorpha</taxon>
        <taxon>Diplogasteroidea</taxon>
        <taxon>Neodiplogasteridae</taxon>
        <taxon>Pristionchus</taxon>
    </lineage>
</organism>
<dbReference type="AlphaFoldDB" id="A0AAN4ZCC6"/>
<dbReference type="GO" id="GO:0005615">
    <property type="term" value="C:extracellular space"/>
    <property type="evidence" value="ECO:0007669"/>
    <property type="project" value="TreeGrafter"/>
</dbReference>
<dbReference type="EC" id="1.11.1.7" evidence="2"/>
<evidence type="ECO:0000256" key="4">
    <source>
        <dbReference type="ARBA" id="ARBA00022723"/>
    </source>
</evidence>
<dbReference type="PANTHER" id="PTHR11475">
    <property type="entry name" value="OXIDASE/PEROXIDASE"/>
    <property type="match status" value="1"/>
</dbReference>
<dbReference type="GO" id="GO:0140825">
    <property type="term" value="F:lactoperoxidase activity"/>
    <property type="evidence" value="ECO:0007669"/>
    <property type="project" value="UniProtKB-EC"/>
</dbReference>
<keyword evidence="9" id="KW-1185">Reference proteome</keyword>
<feature type="binding site" description="axial binding residue" evidence="7">
    <location>
        <position position="392"/>
    </location>
    <ligand>
        <name>heme b</name>
        <dbReference type="ChEBI" id="CHEBI:60344"/>
    </ligand>
    <ligandPart>
        <name>Fe</name>
        <dbReference type="ChEBI" id="CHEBI:18248"/>
    </ligandPart>
</feature>
<dbReference type="PRINTS" id="PR00457">
    <property type="entry name" value="ANPEROXIDASE"/>
</dbReference>
<evidence type="ECO:0000256" key="7">
    <source>
        <dbReference type="PIRSR" id="PIRSR619791-2"/>
    </source>
</evidence>
<keyword evidence="3" id="KW-0575">Peroxidase</keyword>
<name>A0AAN4ZCC6_9BILA</name>
<reference evidence="9" key="1">
    <citation type="submission" date="2022-10" db="EMBL/GenBank/DDBJ databases">
        <title>Genome assembly of Pristionchus species.</title>
        <authorList>
            <person name="Yoshida K."/>
            <person name="Sommer R.J."/>
        </authorList>
    </citation>
    <scope>NUCLEOTIDE SEQUENCE [LARGE SCALE GENOMIC DNA]</scope>
    <source>
        <strain evidence="9">RS5460</strain>
    </source>
</reference>
<evidence type="ECO:0000256" key="5">
    <source>
        <dbReference type="ARBA" id="ARBA00022729"/>
    </source>
</evidence>
<dbReference type="GO" id="GO:0006979">
    <property type="term" value="P:response to oxidative stress"/>
    <property type="evidence" value="ECO:0007669"/>
    <property type="project" value="InterPro"/>
</dbReference>
<protein>
    <recommendedName>
        <fullName evidence="2">peroxidase</fullName>
        <ecNumber evidence="2">1.11.1.7</ecNumber>
    </recommendedName>
</protein>
<dbReference type="FunFam" id="1.10.640.10:FF:000007">
    <property type="entry name" value="Peroxidase mlt-7"/>
    <property type="match status" value="1"/>
</dbReference>
<dbReference type="PANTHER" id="PTHR11475:SF85">
    <property type="entry name" value="SHKT DOMAIN-CONTAINING PROTEIN"/>
    <property type="match status" value="1"/>
</dbReference>
<dbReference type="Proteomes" id="UP001328107">
    <property type="component" value="Unassembled WGS sequence"/>
</dbReference>
<comment type="catalytic activity">
    <reaction evidence="1">
        <text>2 a phenolic donor + H2O2 = 2 a phenolic radical donor + 2 H2O</text>
        <dbReference type="Rhea" id="RHEA:56136"/>
        <dbReference type="ChEBI" id="CHEBI:15377"/>
        <dbReference type="ChEBI" id="CHEBI:16240"/>
        <dbReference type="ChEBI" id="CHEBI:139520"/>
        <dbReference type="ChEBI" id="CHEBI:139521"/>
        <dbReference type="EC" id="1.11.1.7"/>
    </reaction>
</comment>
<dbReference type="GO" id="GO:0046872">
    <property type="term" value="F:metal ion binding"/>
    <property type="evidence" value="ECO:0007669"/>
    <property type="project" value="UniProtKB-KW"/>
</dbReference>
<dbReference type="CDD" id="cd09823">
    <property type="entry name" value="peroxinectin_like"/>
    <property type="match status" value="1"/>
</dbReference>
<dbReference type="EMBL" id="BTRK01000002">
    <property type="protein sequence ID" value="GMR35908.1"/>
    <property type="molecule type" value="Genomic_DNA"/>
</dbReference>
<comment type="caution">
    <text evidence="8">The sequence shown here is derived from an EMBL/GenBank/DDBJ whole genome shotgun (WGS) entry which is preliminary data.</text>
</comment>
<sequence length="620" mass="70424">SQPTTTTTTEAPRVLTTFERCQEIMRNPETAAENLLREGLIFPVEDASGRHPLDLDTIIRSNLANACVPRNDEAECDRSLCYNLYFRTFDGTCNNLQNPLQGSAFRPYNRLIKPQYDNEVSEPISQLNPHLRPNPREITKRLISSSETVLSNEFNALLMQFGQFTSHDMAKTTLVPSSKCNVCQNITSRCMSVDVPKFDDNRDFQTNKCIRVSRSSPICGSGNRLPRQQLNENSGYIDASPIYGSSVHDSKKFRNGNTGFLRLNQFNGMQTLPFDMTKCKNKNDCTAIFTAGDSRVNLFVGLGTFHILLTKEHNRIASQLQRINPHWNGDRLFMETRKIMGAQVQAIVYREYLPKILGAAFATHIGEYRGYDPNEDATLVNEFTSAAFRFGHGMIQESYARLDDRFGNTTFGPMDFVHGTLHSDVLIFEGGIDPLLRGLMTQRVKRPQRVTRTVTEKMFGSTDLSTINIQRGRDHGHAPYVRFRELCGMGSAFNFDHLSREILSTGVRRRMQEVYGSVDRIDLWVGALMEDPVVRGMVGPTVACIIGPQFKRTRDGDRFYYENPGVFTRAQLSEIRRSSLSRIICDNSNNINMVPREAFRVGRLVPCTQIPRMDLTKWRE</sequence>
<keyword evidence="3" id="KW-0560">Oxidoreductase</keyword>
<keyword evidence="4 7" id="KW-0479">Metal-binding</keyword>
<evidence type="ECO:0000256" key="6">
    <source>
        <dbReference type="ARBA" id="ARBA00023157"/>
    </source>
</evidence>
<dbReference type="Gene3D" id="1.10.640.10">
    <property type="entry name" value="Haem peroxidase domain superfamily, animal type"/>
    <property type="match status" value="1"/>
</dbReference>